<feature type="transmembrane region" description="Helical" evidence="1">
    <location>
        <begin position="16"/>
        <end position="35"/>
    </location>
</feature>
<name>A0A094WE24_9BACT</name>
<dbReference type="EMBL" id="JPGK01000002">
    <property type="protein sequence ID" value="KGA94775.1"/>
    <property type="molecule type" value="Genomic_DNA"/>
</dbReference>
<proteinExistence type="predicted"/>
<dbReference type="AlphaFoldDB" id="A0A094WE24"/>
<comment type="caution">
    <text evidence="2">The sequence shown here is derived from an EMBL/GenBank/DDBJ whole genome shotgun (WGS) entry which is preliminary data.</text>
</comment>
<protein>
    <submittedName>
        <fullName evidence="2">Uncharacterized protein</fullName>
    </submittedName>
</protein>
<keyword evidence="1" id="KW-1133">Transmembrane helix</keyword>
<keyword evidence="1" id="KW-0812">Transmembrane</keyword>
<accession>A0A094WE24</accession>
<evidence type="ECO:0000256" key="1">
    <source>
        <dbReference type="SAM" id="Phobius"/>
    </source>
</evidence>
<gene>
    <name evidence="2" type="ORF">LptCag_2205</name>
</gene>
<organism evidence="2 3">
    <name type="scientific">Leptospirillum ferriphilum</name>
    <dbReference type="NCBI Taxonomy" id="178606"/>
    <lineage>
        <taxon>Bacteria</taxon>
        <taxon>Pseudomonadati</taxon>
        <taxon>Nitrospirota</taxon>
        <taxon>Nitrospiria</taxon>
        <taxon>Nitrospirales</taxon>
        <taxon>Nitrospiraceae</taxon>
        <taxon>Leptospirillum</taxon>
    </lineage>
</organism>
<dbReference type="Proteomes" id="UP000029452">
    <property type="component" value="Unassembled WGS sequence"/>
</dbReference>
<evidence type="ECO:0000313" key="3">
    <source>
        <dbReference type="Proteomes" id="UP000029452"/>
    </source>
</evidence>
<evidence type="ECO:0000313" key="2">
    <source>
        <dbReference type="EMBL" id="KGA94775.1"/>
    </source>
</evidence>
<sequence length="49" mass="5650">MAPFSSDRHEGQKVCLLTMLVVVSVIYCRVTFIISKKCRSFLLSKREND</sequence>
<keyword evidence="1" id="KW-0472">Membrane</keyword>
<reference evidence="2 3" key="1">
    <citation type="submission" date="2014-06" db="EMBL/GenBank/DDBJ databases">
        <title>Draft genome sequence of iron oxidizing acidophile Leptospirillum ferriphilum DSM14647.</title>
        <authorList>
            <person name="Cardenas J.P."/>
            <person name="Lazcano M."/>
            <person name="Ossandon F.J."/>
            <person name="Corbett M."/>
            <person name="Holmes D.S."/>
            <person name="Watkin E."/>
        </authorList>
    </citation>
    <scope>NUCLEOTIDE SEQUENCE [LARGE SCALE GENOMIC DNA]</scope>
    <source>
        <strain evidence="2 3">DSM 14647</strain>
    </source>
</reference>
<dbReference type="PATRIC" id="fig|178606.4.peg.737"/>